<dbReference type="EMBL" id="LFZO01000494">
    <property type="protein sequence ID" value="KXT08085.1"/>
    <property type="molecule type" value="Genomic_DNA"/>
</dbReference>
<gene>
    <name evidence="2" type="ORF">AC579_10450</name>
</gene>
<protein>
    <submittedName>
        <fullName evidence="2">Uncharacterized protein</fullName>
    </submittedName>
</protein>
<proteinExistence type="predicted"/>
<name>A0A139I039_9PEZI</name>
<dbReference type="OrthoDB" id="5202228at2759"/>
<accession>A0A139I039</accession>
<evidence type="ECO:0000313" key="3">
    <source>
        <dbReference type="Proteomes" id="UP000073492"/>
    </source>
</evidence>
<dbReference type="AlphaFoldDB" id="A0A139I039"/>
<dbReference type="Proteomes" id="UP000073492">
    <property type="component" value="Unassembled WGS sequence"/>
</dbReference>
<feature type="region of interest" description="Disordered" evidence="1">
    <location>
        <begin position="57"/>
        <end position="84"/>
    </location>
</feature>
<evidence type="ECO:0000313" key="2">
    <source>
        <dbReference type="EMBL" id="KXT08085.1"/>
    </source>
</evidence>
<keyword evidence="3" id="KW-1185">Reference proteome</keyword>
<organism evidence="2 3">
    <name type="scientific">Pseudocercospora musae</name>
    <dbReference type="NCBI Taxonomy" id="113226"/>
    <lineage>
        <taxon>Eukaryota</taxon>
        <taxon>Fungi</taxon>
        <taxon>Dikarya</taxon>
        <taxon>Ascomycota</taxon>
        <taxon>Pezizomycotina</taxon>
        <taxon>Dothideomycetes</taxon>
        <taxon>Dothideomycetidae</taxon>
        <taxon>Mycosphaerellales</taxon>
        <taxon>Mycosphaerellaceae</taxon>
        <taxon>Pseudocercospora</taxon>
    </lineage>
</organism>
<dbReference type="PROSITE" id="PS51257">
    <property type="entry name" value="PROKAR_LIPOPROTEIN"/>
    <property type="match status" value="1"/>
</dbReference>
<evidence type="ECO:0000256" key="1">
    <source>
        <dbReference type="SAM" id="MobiDB-lite"/>
    </source>
</evidence>
<reference evidence="2 3" key="1">
    <citation type="submission" date="2015-07" db="EMBL/GenBank/DDBJ databases">
        <title>Comparative genomics of the Sigatoka disease complex on banana suggests a link between parallel evolutionary changes in Pseudocercospora fijiensis and Pseudocercospora eumusae and increased virulence on the banana host.</title>
        <authorList>
            <person name="Chang T.-C."/>
            <person name="Salvucci A."/>
            <person name="Crous P.W."/>
            <person name="Stergiopoulos I."/>
        </authorList>
    </citation>
    <scope>NUCLEOTIDE SEQUENCE [LARGE SCALE GENOMIC DNA]</scope>
    <source>
        <strain evidence="2 3">CBS 116634</strain>
    </source>
</reference>
<comment type="caution">
    <text evidence="2">The sequence shown here is derived from an EMBL/GenBank/DDBJ whole genome shotgun (WGS) entry which is preliminary data.</text>
</comment>
<sequence>MTSEQFKGNKCVAHYFATFSNTVCGCRAKGEFKQCDEKYNAQTNLQCATTTRDEQTSRNYCPKHMPKDNKATTQYTTRQPVTRS</sequence>
<feature type="compositionally biased region" description="Polar residues" evidence="1">
    <location>
        <begin position="71"/>
        <end position="84"/>
    </location>
</feature>